<keyword evidence="1 8" id="KW-0444">Lipid biosynthesis</keyword>
<dbReference type="GO" id="GO:0000287">
    <property type="term" value="F:magnesium ion binding"/>
    <property type="evidence" value="ECO:0007669"/>
    <property type="project" value="UniProtKB-UniRule"/>
</dbReference>
<feature type="binding site" evidence="8">
    <location>
        <position position="8"/>
    </location>
    <ligand>
        <name>Mg(2+)</name>
        <dbReference type="ChEBI" id="CHEBI:18420"/>
    </ligand>
</feature>
<comment type="function">
    <text evidence="8">Transfers the 4'-phosphopantetheine moiety from coenzyme A to a Ser of acyl-carrier-protein.</text>
</comment>
<dbReference type="RefSeq" id="WP_194447450.1">
    <property type="nucleotide sequence ID" value="NZ_CP063849.1"/>
</dbReference>
<evidence type="ECO:0000259" key="9">
    <source>
        <dbReference type="Pfam" id="PF01648"/>
    </source>
</evidence>
<dbReference type="NCBIfam" id="NF011254">
    <property type="entry name" value="PRK14660.1"/>
    <property type="match status" value="1"/>
</dbReference>
<organism evidence="10 11">
    <name type="scientific">Paludibaculum fermentans</name>
    <dbReference type="NCBI Taxonomy" id="1473598"/>
    <lineage>
        <taxon>Bacteria</taxon>
        <taxon>Pseudomonadati</taxon>
        <taxon>Acidobacteriota</taxon>
        <taxon>Terriglobia</taxon>
        <taxon>Bryobacterales</taxon>
        <taxon>Bryobacteraceae</taxon>
        <taxon>Paludibaculum</taxon>
    </lineage>
</organism>
<keyword evidence="11" id="KW-1185">Reference proteome</keyword>
<evidence type="ECO:0000313" key="11">
    <source>
        <dbReference type="Proteomes" id="UP000593892"/>
    </source>
</evidence>
<dbReference type="EMBL" id="CP063849">
    <property type="protein sequence ID" value="QOY85781.1"/>
    <property type="molecule type" value="Genomic_DNA"/>
</dbReference>
<evidence type="ECO:0000256" key="4">
    <source>
        <dbReference type="ARBA" id="ARBA00022832"/>
    </source>
</evidence>
<keyword evidence="3 8" id="KW-0479">Metal-binding</keyword>
<dbReference type="InterPro" id="IPR037143">
    <property type="entry name" value="4-PPantetheinyl_Trfase_dom_sf"/>
</dbReference>
<dbReference type="NCBIfam" id="TIGR00516">
    <property type="entry name" value="acpS"/>
    <property type="match status" value="1"/>
</dbReference>
<dbReference type="Proteomes" id="UP000593892">
    <property type="component" value="Chromosome"/>
</dbReference>
<keyword evidence="2 8" id="KW-0808">Transferase</keyword>
<dbReference type="Pfam" id="PF01648">
    <property type="entry name" value="ACPS"/>
    <property type="match status" value="1"/>
</dbReference>
<dbReference type="InterPro" id="IPR002582">
    <property type="entry name" value="ACPS"/>
</dbReference>
<keyword evidence="5 8" id="KW-0460">Magnesium</keyword>
<keyword evidence="7 8" id="KW-0275">Fatty acid biosynthesis</keyword>
<comment type="catalytic activity">
    <reaction evidence="8">
        <text>apo-[ACP] + CoA = holo-[ACP] + adenosine 3',5'-bisphosphate + H(+)</text>
        <dbReference type="Rhea" id="RHEA:12068"/>
        <dbReference type="Rhea" id="RHEA-COMP:9685"/>
        <dbReference type="Rhea" id="RHEA-COMP:9690"/>
        <dbReference type="ChEBI" id="CHEBI:15378"/>
        <dbReference type="ChEBI" id="CHEBI:29999"/>
        <dbReference type="ChEBI" id="CHEBI:57287"/>
        <dbReference type="ChEBI" id="CHEBI:58343"/>
        <dbReference type="ChEBI" id="CHEBI:64479"/>
        <dbReference type="EC" id="2.7.8.7"/>
    </reaction>
</comment>
<reference evidence="10 11" key="1">
    <citation type="submission" date="2020-10" db="EMBL/GenBank/DDBJ databases">
        <title>Complete genome sequence of Paludibaculum fermentans P105T, a facultatively anaerobic acidobacterium capable of dissimilatory Fe(III) reduction.</title>
        <authorList>
            <person name="Dedysh S.N."/>
            <person name="Beletsky A.V."/>
            <person name="Kulichevskaya I.S."/>
            <person name="Mardanov A.V."/>
            <person name="Ravin N.V."/>
        </authorList>
    </citation>
    <scope>NUCLEOTIDE SEQUENCE [LARGE SCALE GENOMIC DNA]</scope>
    <source>
        <strain evidence="10 11">P105</strain>
    </source>
</reference>
<feature type="binding site" evidence="8">
    <location>
        <position position="57"/>
    </location>
    <ligand>
        <name>Mg(2+)</name>
        <dbReference type="ChEBI" id="CHEBI:18420"/>
    </ligand>
</feature>
<name>A0A7S7NLE1_PALFE</name>
<dbReference type="SUPFAM" id="SSF56214">
    <property type="entry name" value="4'-phosphopantetheinyl transferase"/>
    <property type="match status" value="1"/>
</dbReference>
<keyword evidence="8" id="KW-0963">Cytoplasm</keyword>
<dbReference type="NCBIfam" id="TIGR00556">
    <property type="entry name" value="pantethn_trn"/>
    <property type="match status" value="1"/>
</dbReference>
<proteinExistence type="inferred from homology"/>
<protein>
    <recommendedName>
        <fullName evidence="8">Holo-[acyl-carrier-protein] synthase</fullName>
        <shortName evidence="8">Holo-ACP synthase</shortName>
        <ecNumber evidence="8">2.7.8.7</ecNumber>
    </recommendedName>
    <alternativeName>
        <fullName evidence="8">4'-phosphopantetheinyl transferase AcpS</fullName>
    </alternativeName>
</protein>
<sequence>MILGTGIDLAEVDRIQASIERYGDRFIHRIYTEKERAYVARKANKYERYAARFAAKEAGMKAIGTGWRHGITWQDFEVTNLPSGRPTITFHGVAKQIAERMGVKHAHLSLTHTKQYGQAFLILED</sequence>
<accession>A0A7S7NLE1</accession>
<evidence type="ECO:0000256" key="6">
    <source>
        <dbReference type="ARBA" id="ARBA00023098"/>
    </source>
</evidence>
<dbReference type="GO" id="GO:0005737">
    <property type="term" value="C:cytoplasm"/>
    <property type="evidence" value="ECO:0007669"/>
    <property type="project" value="UniProtKB-SubCell"/>
</dbReference>
<comment type="subcellular location">
    <subcellularLocation>
        <location evidence="8">Cytoplasm</location>
    </subcellularLocation>
</comment>
<evidence type="ECO:0000313" key="10">
    <source>
        <dbReference type="EMBL" id="QOY85781.1"/>
    </source>
</evidence>
<keyword evidence="4 8" id="KW-0276">Fatty acid metabolism</keyword>
<evidence type="ECO:0000256" key="1">
    <source>
        <dbReference type="ARBA" id="ARBA00022516"/>
    </source>
</evidence>
<evidence type="ECO:0000256" key="2">
    <source>
        <dbReference type="ARBA" id="ARBA00022679"/>
    </source>
</evidence>
<dbReference type="GO" id="GO:0006633">
    <property type="term" value="P:fatty acid biosynthetic process"/>
    <property type="evidence" value="ECO:0007669"/>
    <property type="project" value="UniProtKB-UniRule"/>
</dbReference>
<evidence type="ECO:0000256" key="5">
    <source>
        <dbReference type="ARBA" id="ARBA00022842"/>
    </source>
</evidence>
<gene>
    <name evidence="8" type="primary">acpS</name>
    <name evidence="10" type="ORF">IRI77_23540</name>
</gene>
<dbReference type="Gene3D" id="3.90.470.20">
    <property type="entry name" value="4'-phosphopantetheinyl transferase domain"/>
    <property type="match status" value="1"/>
</dbReference>
<feature type="domain" description="4'-phosphopantetheinyl transferase" evidence="9">
    <location>
        <begin position="5"/>
        <end position="105"/>
    </location>
</feature>
<evidence type="ECO:0000256" key="8">
    <source>
        <dbReference type="HAMAP-Rule" id="MF_00101"/>
    </source>
</evidence>
<evidence type="ECO:0000256" key="3">
    <source>
        <dbReference type="ARBA" id="ARBA00022723"/>
    </source>
</evidence>
<dbReference type="KEGG" id="pfer:IRI77_23540"/>
<dbReference type="GO" id="GO:0008897">
    <property type="term" value="F:holo-[acyl-carrier-protein] synthase activity"/>
    <property type="evidence" value="ECO:0007669"/>
    <property type="project" value="UniProtKB-UniRule"/>
</dbReference>
<dbReference type="EC" id="2.7.8.7" evidence="8"/>
<keyword evidence="6 8" id="KW-0443">Lipid metabolism</keyword>
<comment type="similarity">
    <text evidence="8">Belongs to the P-Pant transferase superfamily. AcpS family.</text>
</comment>
<evidence type="ECO:0000256" key="7">
    <source>
        <dbReference type="ARBA" id="ARBA00023160"/>
    </source>
</evidence>
<dbReference type="InterPro" id="IPR004568">
    <property type="entry name" value="Ppantetheine-prot_Trfase_dom"/>
</dbReference>
<dbReference type="AlphaFoldDB" id="A0A7S7NLE1"/>
<dbReference type="HAMAP" id="MF_00101">
    <property type="entry name" value="AcpS"/>
    <property type="match status" value="1"/>
</dbReference>
<dbReference type="InterPro" id="IPR008278">
    <property type="entry name" value="4-PPantetheinyl_Trfase_dom"/>
</dbReference>
<comment type="cofactor">
    <cofactor evidence="8">
        <name>Mg(2+)</name>
        <dbReference type="ChEBI" id="CHEBI:18420"/>
    </cofactor>
</comment>